<evidence type="ECO:0000259" key="1">
    <source>
        <dbReference type="Pfam" id="PF03478"/>
    </source>
</evidence>
<dbReference type="OrthoDB" id="686549at2759"/>
<dbReference type="STRING" id="4565.A0A3B5Y6C1"/>
<dbReference type="Pfam" id="PF03478">
    <property type="entry name" value="Beta-prop_KIB1-4"/>
    <property type="match status" value="1"/>
</dbReference>
<dbReference type="Gramene" id="TraesROB_scaffold_012963_01G000200.1">
    <property type="protein sequence ID" value="TraesROB_scaffold_012963_01G000200.1"/>
    <property type="gene ID" value="TraesROB_scaffold_012963_01G000200"/>
</dbReference>
<reference evidence="2" key="2">
    <citation type="submission" date="2018-10" db="UniProtKB">
        <authorList>
            <consortium name="EnsemblPlants"/>
        </authorList>
    </citation>
    <scope>IDENTIFICATION</scope>
</reference>
<keyword evidence="3" id="KW-1185">Reference proteome</keyword>
<dbReference type="AlphaFoldDB" id="A0A3B5Y6C1"/>
<dbReference type="EnsemblPlants" id="TraesCS1A02G387300.1">
    <property type="protein sequence ID" value="TraesCS1A02G387300.1.cds1"/>
    <property type="gene ID" value="TraesCS1A02G387300"/>
</dbReference>
<dbReference type="OMA" id="ASIGMWI"/>
<evidence type="ECO:0000313" key="3">
    <source>
        <dbReference type="Proteomes" id="UP000019116"/>
    </source>
</evidence>
<feature type="domain" description="KIB1-4 beta-propeller" evidence="1">
    <location>
        <begin position="8"/>
        <end position="76"/>
    </location>
</feature>
<dbReference type="InterPro" id="IPR005174">
    <property type="entry name" value="KIB1-4_b-propeller"/>
</dbReference>
<organism evidence="2">
    <name type="scientific">Triticum aestivum</name>
    <name type="common">Wheat</name>
    <dbReference type="NCBI Taxonomy" id="4565"/>
    <lineage>
        <taxon>Eukaryota</taxon>
        <taxon>Viridiplantae</taxon>
        <taxon>Streptophyta</taxon>
        <taxon>Embryophyta</taxon>
        <taxon>Tracheophyta</taxon>
        <taxon>Spermatophyta</taxon>
        <taxon>Magnoliopsida</taxon>
        <taxon>Liliopsida</taxon>
        <taxon>Poales</taxon>
        <taxon>Poaceae</taxon>
        <taxon>BOP clade</taxon>
        <taxon>Pooideae</taxon>
        <taxon>Triticodae</taxon>
        <taxon>Triticeae</taxon>
        <taxon>Triticinae</taxon>
        <taxon>Triticum</taxon>
    </lineage>
</organism>
<proteinExistence type="predicted"/>
<sequence length="104" mass="11587">MVCLLSVDVSEPYRGATVHRMDFLKQQWCKVDDLGGRAFLLSLYVFGASCSGDKCGLRQNCLYLPDPDEKTLQIFNVKGGSVELQKLDEAPVSDKSFWVVPTDP</sequence>
<dbReference type="Gramene" id="TraesCS1A03G0943100.1">
    <property type="protein sequence ID" value="TraesCS1A03G0943100.1.CDS1"/>
    <property type="gene ID" value="TraesCS1A03G0943100"/>
</dbReference>
<dbReference type="Proteomes" id="UP000019116">
    <property type="component" value="Chromosome 1A"/>
</dbReference>
<reference evidence="2" key="1">
    <citation type="submission" date="2018-08" db="EMBL/GenBank/DDBJ databases">
        <authorList>
            <person name="Rossello M."/>
        </authorList>
    </citation>
    <scope>NUCLEOTIDE SEQUENCE [LARGE SCALE GENOMIC DNA]</scope>
    <source>
        <strain evidence="2">cv. Chinese Spring</strain>
    </source>
</reference>
<dbReference type="Gramene" id="TraesCS1A02G387300.1">
    <property type="protein sequence ID" value="TraesCS1A02G387300.1.cds1"/>
    <property type="gene ID" value="TraesCS1A02G387300"/>
</dbReference>
<protein>
    <recommendedName>
        <fullName evidence="1">KIB1-4 beta-propeller domain-containing protein</fullName>
    </recommendedName>
</protein>
<accession>A0A3B5Y6C1</accession>
<dbReference type="Gramene" id="TraesCLE_scaffold_126080_01G000100.1">
    <property type="protein sequence ID" value="TraesCLE_scaffold_126080_01G000100.1"/>
    <property type="gene ID" value="TraesCLE_scaffold_126080_01G000100"/>
</dbReference>
<name>A0A3B5Y6C1_WHEAT</name>
<dbReference type="Gramene" id="TraesCAD_scaffold_024898_01G000200.1">
    <property type="protein sequence ID" value="TraesCAD_scaffold_024898_01G000200.1"/>
    <property type="gene ID" value="TraesCAD_scaffold_024898_01G000200"/>
</dbReference>
<evidence type="ECO:0000313" key="2">
    <source>
        <dbReference type="EnsemblPlants" id="TraesCS1A02G387300.1.cds1"/>
    </source>
</evidence>